<keyword evidence="10 13" id="KW-0472">Membrane</keyword>
<sequence>MVVEFVAGFMSNSLGLILDACHMLFDCAALAIGLYASYISRLPANSQFNYGRGRFEILSGYANAVFLVLVGALIVLESFERILDPQEISTNSLLTVSIGGLVVNVVGLIFFHEEHHHAHGGSCSHSHSHSDSHSHNHQHQHSHDHESHVGHHDFINVSDGCHDSCSSHEHHHNGISGSVFRTKEDCQFLIDNRVVEIYFEHSSEFELARNVENSEDDCFIDSEYDLDDGDDGLVEIEVSSKIDMTSINESKERDKRKEKMIDTKPTRGSHDSLDNELASEFGYSSDVSDQLYLEYATSDNDSHFPRKRKHPEFDAGIDMKNPGFVVGMIFKDFDEFKNVCRQYSLVNQLGINFKHNDKDRVDVRCKEGCPFRIWASKMPDKMTVQIKSIVDEHSCSKIFENKFASVELLAYKFLDVFRDDPNMKVNTFLAKVRKELKLEIKWMKGYRTKVKALEILRGKDEDQYSKLPNSIVDVRDKPILTMLEAINSKLMRRIYKRRDAMKRYNGSICPKIQKKLDKLKIESFNCIPDWSGGYTFQVRCPSTQFVVDMNKKTCSCRRWQLSGLPCSHAISCIFNQREHLEDYVDDCYKVTTFLKIYDYTINPIAGEDQWDFVQQGDAIIPPELLKSKRGRHQTKRRKDIVEIHEEKEKKNNLSKLSRKGLKMTCSICGQQGHNKRFHGVDNHLQESTQVGSFEPLENPLQDFVEDI</sequence>
<keyword evidence="16" id="KW-1185">Reference proteome</keyword>
<dbReference type="Pfam" id="PF01545">
    <property type="entry name" value="Cation_efflux"/>
    <property type="match status" value="1"/>
</dbReference>
<evidence type="ECO:0000256" key="6">
    <source>
        <dbReference type="ARBA" id="ARBA00022771"/>
    </source>
</evidence>
<dbReference type="NCBIfam" id="TIGR01297">
    <property type="entry name" value="CDF"/>
    <property type="match status" value="1"/>
</dbReference>
<evidence type="ECO:0000313" key="16">
    <source>
        <dbReference type="Proteomes" id="UP001396334"/>
    </source>
</evidence>
<name>A0ABR2TLJ9_9ROSI</name>
<evidence type="ECO:0000256" key="1">
    <source>
        <dbReference type="ARBA" id="ARBA00004141"/>
    </source>
</evidence>
<dbReference type="EMBL" id="JBBPBN010000005">
    <property type="protein sequence ID" value="KAK9038343.1"/>
    <property type="molecule type" value="Genomic_DNA"/>
</dbReference>
<feature type="region of interest" description="Disordered" evidence="12">
    <location>
        <begin position="244"/>
        <end position="273"/>
    </location>
</feature>
<dbReference type="InterPro" id="IPR058533">
    <property type="entry name" value="Cation_efflux_TM"/>
</dbReference>
<evidence type="ECO:0000256" key="8">
    <source>
        <dbReference type="ARBA" id="ARBA00022989"/>
    </source>
</evidence>
<keyword evidence="9" id="KW-0406">Ion transport</keyword>
<dbReference type="SUPFAM" id="SSF161111">
    <property type="entry name" value="Cation efflux protein transmembrane domain-like"/>
    <property type="match status" value="1"/>
</dbReference>
<feature type="compositionally biased region" description="Basic and acidic residues" evidence="12">
    <location>
        <begin position="249"/>
        <end position="273"/>
    </location>
</feature>
<gene>
    <name evidence="15" type="ORF">V6N11_023220</name>
</gene>
<evidence type="ECO:0000256" key="10">
    <source>
        <dbReference type="ARBA" id="ARBA00023136"/>
    </source>
</evidence>
<evidence type="ECO:0000259" key="14">
    <source>
        <dbReference type="PROSITE" id="PS50966"/>
    </source>
</evidence>
<evidence type="ECO:0000256" key="11">
    <source>
        <dbReference type="PROSITE-ProRule" id="PRU00325"/>
    </source>
</evidence>
<evidence type="ECO:0000256" key="2">
    <source>
        <dbReference type="ARBA" id="ARBA00008873"/>
    </source>
</evidence>
<dbReference type="InterPro" id="IPR027469">
    <property type="entry name" value="Cation_efflux_TMD_sf"/>
</dbReference>
<organism evidence="15 16">
    <name type="scientific">Hibiscus sabdariffa</name>
    <name type="common">roselle</name>
    <dbReference type="NCBI Taxonomy" id="183260"/>
    <lineage>
        <taxon>Eukaryota</taxon>
        <taxon>Viridiplantae</taxon>
        <taxon>Streptophyta</taxon>
        <taxon>Embryophyta</taxon>
        <taxon>Tracheophyta</taxon>
        <taxon>Spermatophyta</taxon>
        <taxon>Magnoliopsida</taxon>
        <taxon>eudicotyledons</taxon>
        <taxon>Gunneridae</taxon>
        <taxon>Pentapetalae</taxon>
        <taxon>rosids</taxon>
        <taxon>malvids</taxon>
        <taxon>Malvales</taxon>
        <taxon>Malvaceae</taxon>
        <taxon>Malvoideae</taxon>
        <taxon>Hibiscus</taxon>
    </lineage>
</organism>
<dbReference type="InterPro" id="IPR006564">
    <property type="entry name" value="Znf_PMZ"/>
</dbReference>
<dbReference type="PANTHER" id="PTHR45755">
    <property type="match status" value="1"/>
</dbReference>
<evidence type="ECO:0000256" key="4">
    <source>
        <dbReference type="ARBA" id="ARBA00022692"/>
    </source>
</evidence>
<evidence type="ECO:0000256" key="3">
    <source>
        <dbReference type="ARBA" id="ARBA00022448"/>
    </source>
</evidence>
<dbReference type="Proteomes" id="UP001396334">
    <property type="component" value="Unassembled WGS sequence"/>
</dbReference>
<dbReference type="PANTHER" id="PTHR45755:SF4">
    <property type="entry name" value="ZINC TRANSPORTER 7"/>
    <property type="match status" value="1"/>
</dbReference>
<dbReference type="SMART" id="SM00575">
    <property type="entry name" value="ZnF_PMZ"/>
    <property type="match status" value="1"/>
</dbReference>
<feature type="region of interest" description="Disordered" evidence="12">
    <location>
        <begin position="120"/>
        <end position="148"/>
    </location>
</feature>
<keyword evidence="7" id="KW-0862">Zinc</keyword>
<dbReference type="Gene3D" id="1.20.1510.10">
    <property type="entry name" value="Cation efflux protein transmembrane domain"/>
    <property type="match status" value="1"/>
</dbReference>
<dbReference type="PROSITE" id="PS50966">
    <property type="entry name" value="ZF_SWIM"/>
    <property type="match status" value="1"/>
</dbReference>
<keyword evidence="4 13" id="KW-0812">Transmembrane</keyword>
<protein>
    <recommendedName>
        <fullName evidence="14">SWIM-type domain-containing protein</fullName>
    </recommendedName>
</protein>
<comment type="similarity">
    <text evidence="2">Belongs to the cation diffusion facilitator (CDF) transporter (TC 2.A.4) family. SLC30A subfamily.</text>
</comment>
<evidence type="ECO:0000256" key="5">
    <source>
        <dbReference type="ARBA" id="ARBA00022723"/>
    </source>
</evidence>
<evidence type="ECO:0000256" key="13">
    <source>
        <dbReference type="SAM" id="Phobius"/>
    </source>
</evidence>
<dbReference type="Pfam" id="PF03108">
    <property type="entry name" value="DBD_Tnp_Mut"/>
    <property type="match status" value="1"/>
</dbReference>
<keyword evidence="8 13" id="KW-1133">Transmembrane helix</keyword>
<feature type="transmembrane region" description="Helical" evidence="13">
    <location>
        <begin position="14"/>
        <end position="36"/>
    </location>
</feature>
<dbReference type="InterPro" id="IPR007527">
    <property type="entry name" value="Znf_SWIM"/>
</dbReference>
<proteinExistence type="inferred from homology"/>
<evidence type="ECO:0000313" key="15">
    <source>
        <dbReference type="EMBL" id="KAK9038343.1"/>
    </source>
</evidence>
<evidence type="ECO:0000256" key="12">
    <source>
        <dbReference type="SAM" id="MobiDB-lite"/>
    </source>
</evidence>
<keyword evidence="6 11" id="KW-0863">Zinc-finger</keyword>
<feature type="domain" description="SWIM-type" evidence="14">
    <location>
        <begin position="545"/>
        <end position="577"/>
    </location>
</feature>
<dbReference type="Pfam" id="PF04434">
    <property type="entry name" value="SWIM"/>
    <property type="match status" value="1"/>
</dbReference>
<accession>A0ABR2TLJ9</accession>
<comment type="caution">
    <text evidence="15">The sequence shown here is derived from an EMBL/GenBank/DDBJ whole genome shotgun (WGS) entry which is preliminary data.</text>
</comment>
<dbReference type="InterPro" id="IPR045316">
    <property type="entry name" value="Msc2-like"/>
</dbReference>
<evidence type="ECO:0000256" key="7">
    <source>
        <dbReference type="ARBA" id="ARBA00022833"/>
    </source>
</evidence>
<dbReference type="InterPro" id="IPR002524">
    <property type="entry name" value="Cation_efflux"/>
</dbReference>
<reference evidence="15 16" key="1">
    <citation type="journal article" date="2024" name="G3 (Bethesda)">
        <title>Genome assembly of Hibiscus sabdariffa L. provides insights into metabolisms of medicinal natural products.</title>
        <authorList>
            <person name="Kim T."/>
        </authorList>
    </citation>
    <scope>NUCLEOTIDE SEQUENCE [LARGE SCALE GENOMIC DNA]</scope>
    <source>
        <strain evidence="15">TK-2024</strain>
        <tissue evidence="15">Old leaves</tissue>
    </source>
</reference>
<evidence type="ECO:0000256" key="9">
    <source>
        <dbReference type="ARBA" id="ARBA00023065"/>
    </source>
</evidence>
<keyword evidence="3" id="KW-0813">Transport</keyword>
<feature type="transmembrane region" description="Helical" evidence="13">
    <location>
        <begin position="57"/>
        <end position="76"/>
    </location>
</feature>
<dbReference type="InterPro" id="IPR004332">
    <property type="entry name" value="Transposase_MuDR"/>
</dbReference>
<comment type="subcellular location">
    <subcellularLocation>
        <location evidence="1">Membrane</location>
        <topology evidence="1">Multi-pass membrane protein</topology>
    </subcellularLocation>
</comment>
<keyword evidence="5" id="KW-0479">Metal-binding</keyword>